<evidence type="ECO:0000313" key="3">
    <source>
        <dbReference type="EMBL" id="AGS54156.1"/>
    </source>
</evidence>
<feature type="domain" description="HTH cro/C1-type" evidence="2">
    <location>
        <begin position="10"/>
        <end position="64"/>
    </location>
</feature>
<dbReference type="Pfam" id="PF01381">
    <property type="entry name" value="HTH_3"/>
    <property type="match status" value="1"/>
</dbReference>
<dbReference type="PROSITE" id="PS50943">
    <property type="entry name" value="HTH_CROC1"/>
    <property type="match status" value="1"/>
</dbReference>
<dbReference type="SUPFAM" id="SSF51182">
    <property type="entry name" value="RmlC-like cupins"/>
    <property type="match status" value="1"/>
</dbReference>
<dbReference type="InterPro" id="IPR050807">
    <property type="entry name" value="TransReg_Diox_bact_type"/>
</dbReference>
<dbReference type="InterPro" id="IPR010982">
    <property type="entry name" value="Lambda_DNA-bd_dom_sf"/>
</dbReference>
<reference evidence="3" key="1">
    <citation type="submission" date="2012-03" db="EMBL/GenBank/DDBJ databases">
        <title>Functional metagenomics reveals considerable lignocellulase gene clusters in the gut microbiome of a wood-feeding higher termite.</title>
        <authorList>
            <person name="Liu N."/>
        </authorList>
    </citation>
    <scope>NUCLEOTIDE SEQUENCE</scope>
</reference>
<dbReference type="SMART" id="SM00530">
    <property type="entry name" value="HTH_XRE"/>
    <property type="match status" value="1"/>
</dbReference>
<dbReference type="SUPFAM" id="SSF47413">
    <property type="entry name" value="lambda repressor-like DNA-binding domains"/>
    <property type="match status" value="1"/>
</dbReference>
<dbReference type="GO" id="GO:0003677">
    <property type="term" value="F:DNA binding"/>
    <property type="evidence" value="ECO:0007669"/>
    <property type="project" value="UniProtKB-KW"/>
</dbReference>
<accession>A0A806K2C9</accession>
<organism evidence="3">
    <name type="scientific">uncultured bacterium contig00051</name>
    <dbReference type="NCBI Taxonomy" id="1181535"/>
    <lineage>
        <taxon>Bacteria</taxon>
        <taxon>environmental samples</taxon>
    </lineage>
</organism>
<dbReference type="CDD" id="cd00093">
    <property type="entry name" value="HTH_XRE"/>
    <property type="match status" value="1"/>
</dbReference>
<dbReference type="CDD" id="cd02209">
    <property type="entry name" value="cupin_XRE_C"/>
    <property type="match status" value="1"/>
</dbReference>
<dbReference type="InterPro" id="IPR014710">
    <property type="entry name" value="RmlC-like_jellyroll"/>
</dbReference>
<dbReference type="PANTHER" id="PTHR46797:SF19">
    <property type="entry name" value="BLL2473 PROTEIN"/>
    <property type="match status" value="1"/>
</dbReference>
<dbReference type="InterPro" id="IPR011051">
    <property type="entry name" value="RmlC_Cupin_sf"/>
</dbReference>
<dbReference type="AlphaFoldDB" id="A0A806K2C9"/>
<name>A0A806K2C9_9BACT</name>
<dbReference type="GO" id="GO:0003700">
    <property type="term" value="F:DNA-binding transcription factor activity"/>
    <property type="evidence" value="ECO:0007669"/>
    <property type="project" value="TreeGrafter"/>
</dbReference>
<keyword evidence="1" id="KW-0238">DNA-binding</keyword>
<dbReference type="GO" id="GO:0005829">
    <property type="term" value="C:cytosol"/>
    <property type="evidence" value="ECO:0007669"/>
    <property type="project" value="TreeGrafter"/>
</dbReference>
<dbReference type="EMBL" id="JQ844278">
    <property type="protein sequence ID" value="AGS54156.1"/>
    <property type="molecule type" value="Genomic_DNA"/>
</dbReference>
<dbReference type="Pfam" id="PF07883">
    <property type="entry name" value="Cupin_2"/>
    <property type="match status" value="1"/>
</dbReference>
<evidence type="ECO:0000259" key="2">
    <source>
        <dbReference type="PROSITE" id="PS50943"/>
    </source>
</evidence>
<dbReference type="Gene3D" id="1.10.260.40">
    <property type="entry name" value="lambda repressor-like DNA-binding domains"/>
    <property type="match status" value="1"/>
</dbReference>
<protein>
    <submittedName>
        <fullName evidence="3">Transcriptional regulator, MerR family</fullName>
    </submittedName>
</protein>
<dbReference type="InterPro" id="IPR013096">
    <property type="entry name" value="Cupin_2"/>
</dbReference>
<dbReference type="InterPro" id="IPR001387">
    <property type="entry name" value="Cro/C1-type_HTH"/>
</dbReference>
<dbReference type="PANTHER" id="PTHR46797">
    <property type="entry name" value="HTH-TYPE TRANSCRIPTIONAL REGULATOR"/>
    <property type="match status" value="1"/>
</dbReference>
<evidence type="ECO:0000256" key="1">
    <source>
        <dbReference type="ARBA" id="ARBA00023125"/>
    </source>
</evidence>
<sequence length="194" mass="21173">MTTHTPGERIAEIRRTYSISRETLAERSGVSTALISKIEDDGHIPDLAPLIKIARGLGVRLGTLLDDHEQLGPVICRAGEAASSSRFKTGVPEGVDDSRGHHGMSFNALAADKNGRHMEPFIVTIQSDAQQEKSAHEGEEFIYVLDGNLALEYGMEKQTLKAGDSVYYDSIVPHRVYSANSDPVRILAVIYTPV</sequence>
<proteinExistence type="predicted"/>
<dbReference type="Gene3D" id="2.60.120.10">
    <property type="entry name" value="Jelly Rolls"/>
    <property type="match status" value="1"/>
</dbReference>